<gene>
    <name evidence="2" type="ORF">EIO64_14135</name>
</gene>
<dbReference type="GeneID" id="89521739"/>
<name>A0A4D7AR86_9FIRM</name>
<dbReference type="KEGG" id="obj:EIO64_14135"/>
<organism evidence="2 3">
    <name type="scientific">Dysosmobacter welbionis</name>
    <dbReference type="NCBI Taxonomy" id="2093857"/>
    <lineage>
        <taxon>Bacteria</taxon>
        <taxon>Bacillati</taxon>
        <taxon>Bacillota</taxon>
        <taxon>Clostridia</taxon>
        <taxon>Eubacteriales</taxon>
        <taxon>Oscillospiraceae</taxon>
        <taxon>Dysosmobacter</taxon>
    </lineage>
</organism>
<feature type="transmembrane region" description="Helical" evidence="1">
    <location>
        <begin position="102"/>
        <end position="124"/>
    </location>
</feature>
<protein>
    <submittedName>
        <fullName evidence="2">Uncharacterized protein</fullName>
    </submittedName>
</protein>
<dbReference type="EMBL" id="CP034413">
    <property type="protein sequence ID" value="QCI60211.1"/>
    <property type="molecule type" value="Genomic_DNA"/>
</dbReference>
<keyword evidence="1" id="KW-0812">Transmembrane</keyword>
<keyword evidence="1" id="KW-1133">Transmembrane helix</keyword>
<keyword evidence="1" id="KW-0472">Membrane</keyword>
<accession>A0A4D7AR86</accession>
<dbReference type="Proteomes" id="UP000298642">
    <property type="component" value="Chromosome"/>
</dbReference>
<evidence type="ECO:0000256" key="1">
    <source>
        <dbReference type="SAM" id="Phobius"/>
    </source>
</evidence>
<dbReference type="RefSeq" id="WP_025543501.1">
    <property type="nucleotide sequence ID" value="NZ_CP034413.3"/>
</dbReference>
<dbReference type="InterPro" id="IPR010540">
    <property type="entry name" value="CmpB_TMEM229"/>
</dbReference>
<feature type="transmembrane region" description="Helical" evidence="1">
    <location>
        <begin position="58"/>
        <end position="82"/>
    </location>
</feature>
<sequence length="136" mass="15454">MQLLWHIFRWFCGGVVFCALQLLLTGNCHWTDLAVFSLLCIPLDAVNERMPWTFPLWLQAVLGGIVLIVSQLTAGLVFNVWLGLGLWDYTSLFGNFLGQICLRYALLWLLLAGPLLILFDMIGFRSGGPWPHYKLI</sequence>
<proteinExistence type="predicted"/>
<dbReference type="AlphaFoldDB" id="A0A4D7AR86"/>
<keyword evidence="3" id="KW-1185">Reference proteome</keyword>
<dbReference type="Pfam" id="PF06541">
    <property type="entry name" value="ABC_trans_CmpB"/>
    <property type="match status" value="1"/>
</dbReference>
<reference evidence="3" key="1">
    <citation type="submission" date="2018-12" db="EMBL/GenBank/DDBJ databases">
        <title>Dusodibacter welbiota gen. nov., sp. nov., isolated from human faeces and emended description of the Oscillibacter genus.</title>
        <authorList>
            <person name="Le Roy T."/>
            <person name="Van der Smissen P."/>
            <person name="Delzenne N."/>
            <person name="Muccioli G."/>
            <person name="Collet J.F."/>
            <person name="Cani P.D."/>
        </authorList>
    </citation>
    <scope>NUCLEOTIDE SEQUENCE [LARGE SCALE GENOMIC DNA]</scope>
    <source>
        <strain evidence="3">J115</strain>
    </source>
</reference>
<evidence type="ECO:0000313" key="2">
    <source>
        <dbReference type="EMBL" id="QCI60211.1"/>
    </source>
</evidence>
<evidence type="ECO:0000313" key="3">
    <source>
        <dbReference type="Proteomes" id="UP000298642"/>
    </source>
</evidence>
<feature type="transmembrane region" description="Helical" evidence="1">
    <location>
        <begin position="7"/>
        <end position="24"/>
    </location>
</feature>